<sequence length="233" mass="26599">MENGEDIKVLGTWPSPFVIRVKIALNMKGIVYESLEEVEGLPYKSELLLKSNPIYKKVPVLIHGGKPLCESLIILQYIDEAFTIDGASSLLPSCPYDSALARFWAFYLDDKWFPSLIGILKAKTKEAKEESKKQVEQGLELLEEAFKKISKGKRWFNGDKIGYLDLAFGSHLGWLKAIEKSENLNLFDEKKTPNLIEWAQCFLSDDNVKKVMHEIDKFVEYGHKLKIKWGVAN</sequence>
<accession>A0ACB7UN98</accession>
<proteinExistence type="predicted"/>
<comment type="caution">
    <text evidence="1">The sequence shown here is derived from an EMBL/GenBank/DDBJ whole genome shotgun (WGS) entry which is preliminary data.</text>
</comment>
<organism evidence="1 2">
    <name type="scientific">Dioscorea alata</name>
    <name type="common">Purple yam</name>
    <dbReference type="NCBI Taxonomy" id="55571"/>
    <lineage>
        <taxon>Eukaryota</taxon>
        <taxon>Viridiplantae</taxon>
        <taxon>Streptophyta</taxon>
        <taxon>Embryophyta</taxon>
        <taxon>Tracheophyta</taxon>
        <taxon>Spermatophyta</taxon>
        <taxon>Magnoliopsida</taxon>
        <taxon>Liliopsida</taxon>
        <taxon>Dioscoreales</taxon>
        <taxon>Dioscoreaceae</taxon>
        <taxon>Dioscorea</taxon>
    </lineage>
</organism>
<evidence type="ECO:0000313" key="1">
    <source>
        <dbReference type="EMBL" id="KAH7661885.1"/>
    </source>
</evidence>
<keyword evidence="1" id="KW-0808">Transferase</keyword>
<protein>
    <submittedName>
        <fullName evidence="1">Glutathione transferase protein</fullName>
        <ecNumber evidence="1">2.5.1.18</ecNumber>
    </submittedName>
</protein>
<gene>
    <name evidence="1" type="ORF">IHE45_15G094000</name>
</gene>
<reference evidence="2" key="1">
    <citation type="journal article" date="2022" name="Nat. Commun.">
        <title>Chromosome evolution and the genetic basis of agronomically important traits in greater yam.</title>
        <authorList>
            <person name="Bredeson J.V."/>
            <person name="Lyons J.B."/>
            <person name="Oniyinde I.O."/>
            <person name="Okereke N.R."/>
            <person name="Kolade O."/>
            <person name="Nnabue I."/>
            <person name="Nwadili C.O."/>
            <person name="Hribova E."/>
            <person name="Parker M."/>
            <person name="Nwogha J."/>
            <person name="Shu S."/>
            <person name="Carlson J."/>
            <person name="Kariba R."/>
            <person name="Muthemba S."/>
            <person name="Knop K."/>
            <person name="Barton G.J."/>
            <person name="Sherwood A.V."/>
            <person name="Lopez-Montes A."/>
            <person name="Asiedu R."/>
            <person name="Jamnadass R."/>
            <person name="Muchugi A."/>
            <person name="Goodstein D."/>
            <person name="Egesi C.N."/>
            <person name="Featherston J."/>
            <person name="Asfaw A."/>
            <person name="Simpson G.G."/>
            <person name="Dolezel J."/>
            <person name="Hendre P.S."/>
            <person name="Van Deynze A."/>
            <person name="Kumar P.L."/>
            <person name="Obidiegwu J.E."/>
            <person name="Bhattacharjee R."/>
            <person name="Rokhsar D.S."/>
        </authorList>
    </citation>
    <scope>NUCLEOTIDE SEQUENCE [LARGE SCALE GENOMIC DNA]</scope>
    <source>
        <strain evidence="2">cv. TDa95/00328</strain>
    </source>
</reference>
<name>A0ACB7UN98_DIOAL</name>
<dbReference type="Proteomes" id="UP000827976">
    <property type="component" value="Chromosome 15"/>
</dbReference>
<evidence type="ECO:0000313" key="2">
    <source>
        <dbReference type="Proteomes" id="UP000827976"/>
    </source>
</evidence>
<dbReference type="EMBL" id="CM037025">
    <property type="protein sequence ID" value="KAH7661885.1"/>
    <property type="molecule type" value="Genomic_DNA"/>
</dbReference>
<dbReference type="EC" id="2.5.1.18" evidence="1"/>
<keyword evidence="2" id="KW-1185">Reference proteome</keyword>